<gene>
    <name evidence="2" type="ORF">F0U60_38180</name>
</gene>
<dbReference type="Proteomes" id="UP001611383">
    <property type="component" value="Chromosome"/>
</dbReference>
<feature type="domain" description="Immunity protein 52" evidence="1">
    <location>
        <begin position="3"/>
        <end position="232"/>
    </location>
</feature>
<evidence type="ECO:0000313" key="2">
    <source>
        <dbReference type="EMBL" id="WNG49305.1"/>
    </source>
</evidence>
<dbReference type="RefSeq" id="WP_395807052.1">
    <property type="nucleotide sequence ID" value="NZ_CP043494.1"/>
</dbReference>
<dbReference type="EMBL" id="CP043494">
    <property type="protein sequence ID" value="WNG49305.1"/>
    <property type="molecule type" value="Genomic_DNA"/>
</dbReference>
<accession>A0ABY9X1P3</accession>
<dbReference type="InterPro" id="IPR028969">
    <property type="entry name" value="Imm52"/>
</dbReference>
<evidence type="ECO:0000313" key="3">
    <source>
        <dbReference type="Proteomes" id="UP001611383"/>
    </source>
</evidence>
<protein>
    <recommendedName>
        <fullName evidence="1">Immunity protein 52 domain-containing protein</fullName>
    </recommendedName>
</protein>
<name>A0ABY9X1P3_9BACT</name>
<dbReference type="Pfam" id="PF15579">
    <property type="entry name" value="Imm52"/>
    <property type="match status" value="1"/>
</dbReference>
<organism evidence="2 3">
    <name type="scientific">Archangium minus</name>
    <dbReference type="NCBI Taxonomy" id="83450"/>
    <lineage>
        <taxon>Bacteria</taxon>
        <taxon>Pseudomonadati</taxon>
        <taxon>Myxococcota</taxon>
        <taxon>Myxococcia</taxon>
        <taxon>Myxococcales</taxon>
        <taxon>Cystobacterineae</taxon>
        <taxon>Archangiaceae</taxon>
        <taxon>Archangium</taxon>
    </lineage>
</organism>
<proteinExistence type="predicted"/>
<keyword evidence="3" id="KW-1185">Reference proteome</keyword>
<sequence>MDEFYYAAAYWGCRPESAQQCARRAELFFRLLSECHPDYARWYEKARSTQKALQLQFEPTFDTFVRFFGMKKYQEGRDGFHFGAWTGHLNNQGGMVTFNCGALAEAAPNGVFFYFPSEPPGWDRLVNLPVLTGVMRAMVLAWEPDWAVAATDDFREQLSQTRYPGTFVGWLTYYSRQWGEVPALPEPTRVEPIEDKGTLVVLSPERLSAANPEHVSLGHRIQGVLEERGLLREVLESRA</sequence>
<reference evidence="2 3" key="1">
    <citation type="submission" date="2019-08" db="EMBL/GenBank/DDBJ databases">
        <title>Archangium and Cystobacter genomes.</title>
        <authorList>
            <person name="Chen I.-C.K."/>
            <person name="Wielgoss S."/>
        </authorList>
    </citation>
    <scope>NUCLEOTIDE SEQUENCE [LARGE SCALE GENOMIC DNA]</scope>
    <source>
        <strain evidence="2 3">Cbm 6</strain>
    </source>
</reference>
<evidence type="ECO:0000259" key="1">
    <source>
        <dbReference type="Pfam" id="PF15579"/>
    </source>
</evidence>